<feature type="coiled-coil region" evidence="1">
    <location>
        <begin position="5"/>
        <end position="65"/>
    </location>
</feature>
<comment type="caution">
    <text evidence="3">The sequence shown here is derived from an EMBL/GenBank/DDBJ whole genome shotgun (WGS) entry which is preliminary data.</text>
</comment>
<dbReference type="InterPro" id="IPR052270">
    <property type="entry name" value="CACF_protein"/>
</dbReference>
<dbReference type="Proteomes" id="UP000692954">
    <property type="component" value="Unassembled WGS sequence"/>
</dbReference>
<reference evidence="3" key="1">
    <citation type="submission" date="2021-01" db="EMBL/GenBank/DDBJ databases">
        <authorList>
            <consortium name="Genoscope - CEA"/>
            <person name="William W."/>
        </authorList>
    </citation>
    <scope>NUCLEOTIDE SEQUENCE</scope>
</reference>
<accession>A0A8S1KR89</accession>
<gene>
    <name evidence="3" type="ORF">PSON_ATCC_30995.1.T0100206</name>
</gene>
<dbReference type="EMBL" id="CAJJDN010000010">
    <property type="protein sequence ID" value="CAD8056375.1"/>
    <property type="molecule type" value="Genomic_DNA"/>
</dbReference>
<evidence type="ECO:0000256" key="2">
    <source>
        <dbReference type="SAM" id="MobiDB-lite"/>
    </source>
</evidence>
<dbReference type="PANTHER" id="PTHR22028:SF5">
    <property type="entry name" value="COILED-COIL DOMAIN-CONTAINING PROTEIN 191"/>
    <property type="match status" value="1"/>
</dbReference>
<organism evidence="3 4">
    <name type="scientific">Paramecium sonneborni</name>
    <dbReference type="NCBI Taxonomy" id="65129"/>
    <lineage>
        <taxon>Eukaryota</taxon>
        <taxon>Sar</taxon>
        <taxon>Alveolata</taxon>
        <taxon>Ciliophora</taxon>
        <taxon>Intramacronucleata</taxon>
        <taxon>Oligohymenophorea</taxon>
        <taxon>Peniculida</taxon>
        <taxon>Parameciidae</taxon>
        <taxon>Paramecium</taxon>
    </lineage>
</organism>
<dbReference type="AlphaFoldDB" id="A0A8S1KR89"/>
<evidence type="ECO:0000313" key="4">
    <source>
        <dbReference type="Proteomes" id="UP000692954"/>
    </source>
</evidence>
<dbReference type="PANTHER" id="PTHR22028">
    <property type="entry name" value="SFI1 SPINDLE BODY DOMAIN-CONTAINING PROTEIN-RELATED"/>
    <property type="match status" value="1"/>
</dbReference>
<feature type="compositionally biased region" description="Polar residues" evidence="2">
    <location>
        <begin position="398"/>
        <end position="413"/>
    </location>
</feature>
<dbReference type="OrthoDB" id="309440at2759"/>
<protein>
    <submittedName>
        <fullName evidence="3">Uncharacterized protein</fullName>
    </submittedName>
</protein>
<evidence type="ECO:0000313" key="3">
    <source>
        <dbReference type="EMBL" id="CAD8056375.1"/>
    </source>
</evidence>
<sequence length="695" mass="85053">MSKEVQGLLKTYLQVEKEAQQIKDKQIKLAKRIPEIGPHPQKQSQSKVKEQVSVLKQKRIQLEKESHKISQEHDYMQQILQNELKKQLAPPQKHNDILINLEKVAQETQFTYLKFRTEKFMQKLIKIFSIFSIKQEFLQKIKKQQQKSIEEIQKYFEFRNFQIQKKAFNSWKKFYFDIKEERRLKEEQQQKKYEMGQNQLALEFNNFCLTNKCFKALKQYVKMNKLTKQFETDQNQIKVKVNNFLNQMQKQISDALEKEKEEIQLIKQSNLINDEELTISNSQQSIQSDKDEKIDQNQEEILQSYENEFLQHSNEEQMQLTIQPIQHPEIQQINQQKQNINLRVNQLDEVPIKQKSQINENQIVQENNQIPLPINPWKQKQVSSIQNMVDDNEQLIQKQNSPQNMSQQSYSRQRSVDKKNNYSKELEEKAKKRKEMNEIIKKKHEDKRKQKEIERQQQEQQRQLEIKKQKEEEYYRIQEKKKRELELKQRKEQEKFEEEYKTEIAIKHYERSLQKYQIFIPILKLHQQFQMNQQRAENHYENSLKQNFFYLLRKIKQICEDQREYEEQIKNNISNSHYERNIKLKAIFSLKSFKDTQIKKLQDAEQIRQKYIKRHIMTAWYIQLPEMRAENVKLERASERLVNDFRKAILQKQFFNEWKNVIRENIAQRIREQNKQEMWQKVNQWLQEFDDEKIE</sequence>
<evidence type="ECO:0000256" key="1">
    <source>
        <dbReference type="SAM" id="Coils"/>
    </source>
</evidence>
<feature type="compositionally biased region" description="Basic and acidic residues" evidence="2">
    <location>
        <begin position="447"/>
        <end position="456"/>
    </location>
</feature>
<keyword evidence="1" id="KW-0175">Coiled coil</keyword>
<proteinExistence type="predicted"/>
<name>A0A8S1KR89_9CILI</name>
<feature type="region of interest" description="Disordered" evidence="2">
    <location>
        <begin position="398"/>
        <end position="456"/>
    </location>
</feature>
<feature type="compositionally biased region" description="Basic and acidic residues" evidence="2">
    <location>
        <begin position="414"/>
        <end position="440"/>
    </location>
</feature>
<keyword evidence="4" id="KW-1185">Reference proteome</keyword>